<dbReference type="Gene3D" id="3.30.200.20">
    <property type="entry name" value="Phosphorylase Kinase, domain 1"/>
    <property type="match status" value="1"/>
</dbReference>
<dbReference type="Pfam" id="PF00069">
    <property type="entry name" value="Pkinase"/>
    <property type="match status" value="1"/>
</dbReference>
<dbReference type="InterPro" id="IPR017441">
    <property type="entry name" value="Protein_kinase_ATP_BS"/>
</dbReference>
<comment type="caution">
    <text evidence="9">The sequence shown here is derived from an EMBL/GenBank/DDBJ whole genome shotgun (WGS) entry which is preliminary data.</text>
</comment>
<evidence type="ECO:0000313" key="10">
    <source>
        <dbReference type="Proteomes" id="UP000290106"/>
    </source>
</evidence>
<dbReference type="PROSITE" id="PS50011">
    <property type="entry name" value="PROTEIN_KINASE_DOM"/>
    <property type="match status" value="1"/>
</dbReference>
<evidence type="ECO:0000256" key="3">
    <source>
        <dbReference type="ARBA" id="ARBA00022777"/>
    </source>
</evidence>
<dbReference type="CDD" id="cd14014">
    <property type="entry name" value="STKc_PknB_like"/>
    <property type="match status" value="1"/>
</dbReference>
<feature type="compositionally biased region" description="Basic and acidic residues" evidence="6">
    <location>
        <begin position="350"/>
        <end position="364"/>
    </location>
</feature>
<dbReference type="GO" id="GO:0005524">
    <property type="term" value="F:ATP binding"/>
    <property type="evidence" value="ECO:0007669"/>
    <property type="project" value="UniProtKB-UniRule"/>
</dbReference>
<dbReference type="AlphaFoldDB" id="A0A4Q1RFD4"/>
<feature type="binding site" evidence="5">
    <location>
        <position position="45"/>
    </location>
    <ligand>
        <name>ATP</name>
        <dbReference type="ChEBI" id="CHEBI:30616"/>
    </ligand>
</feature>
<dbReference type="RefSeq" id="WP_118635132.1">
    <property type="nucleotide sequence ID" value="NZ_JBGKFY010000002.1"/>
</dbReference>
<name>A0A4Q1RFD4_9FIRM</name>
<dbReference type="GO" id="GO:0034045">
    <property type="term" value="C:phagophore assembly site membrane"/>
    <property type="evidence" value="ECO:0007669"/>
    <property type="project" value="TreeGrafter"/>
</dbReference>
<dbReference type="SMART" id="SM00220">
    <property type="entry name" value="S_TKc"/>
    <property type="match status" value="1"/>
</dbReference>
<keyword evidence="7" id="KW-0472">Membrane</keyword>
<feature type="domain" description="Protein kinase" evidence="8">
    <location>
        <begin position="14"/>
        <end position="300"/>
    </location>
</feature>
<evidence type="ECO:0000259" key="8">
    <source>
        <dbReference type="PROSITE" id="PS50011"/>
    </source>
</evidence>
<feature type="transmembrane region" description="Helical" evidence="7">
    <location>
        <begin position="432"/>
        <end position="449"/>
    </location>
</feature>
<gene>
    <name evidence="9" type="ORF">ETP43_03085</name>
</gene>
<dbReference type="PROSITE" id="PS00108">
    <property type="entry name" value="PROTEIN_KINASE_ST"/>
    <property type="match status" value="1"/>
</dbReference>
<dbReference type="GO" id="GO:0005829">
    <property type="term" value="C:cytosol"/>
    <property type="evidence" value="ECO:0007669"/>
    <property type="project" value="TreeGrafter"/>
</dbReference>
<keyword evidence="4 5" id="KW-0067">ATP-binding</keyword>
<sequence>MEEERYPSLPWQGWKIVKKLGRGGYGSVYQAQRNSAGVMEDAAIKVISFPKDKEDIEADFTDGYDIVSVRNKYKDMLHRYVDEYQIMLAFKGQTNIVSCDDFATKPHEDGIGWDVFIRMELLTPLTMLIKQYAGSIPEEKVIKVGMDICSALILCESKHIVHRDIKPENIMVSEFGDYKLGDFGIAKTMYHTTQATIAGSDRYMAPEVITRKEYGKEVDIYSLGLVLYWMLNNRKRPFIDADYIPSNEENEQAQLRRVTGDPLPPPKYGSRKLQNIVLKACAYEPKDRFSSAREMYQALAALQTDGSMPVIPEPKPYEDPTPPGGKDELTGEWGSAGEDDHGGWDSVNEVTHDAGKTTTHRTEGKANTGAEPAVLEGAYPDEKELKAIRKSLNICTVVMGVCTLGIGLLWCIPIRKKILNRIDRREPVSNGLKIAATWVGMIPGLLLLVNEDI</sequence>
<dbReference type="EMBL" id="SDKC01000001">
    <property type="protein sequence ID" value="RXS74306.1"/>
    <property type="molecule type" value="Genomic_DNA"/>
</dbReference>
<protein>
    <submittedName>
        <fullName evidence="9">Serine/threonine protein kinase</fullName>
    </submittedName>
</protein>
<dbReference type="GO" id="GO:0004674">
    <property type="term" value="F:protein serine/threonine kinase activity"/>
    <property type="evidence" value="ECO:0007669"/>
    <property type="project" value="UniProtKB-KW"/>
</dbReference>
<dbReference type="OrthoDB" id="1766482at2"/>
<evidence type="ECO:0000256" key="6">
    <source>
        <dbReference type="SAM" id="MobiDB-lite"/>
    </source>
</evidence>
<evidence type="ECO:0000256" key="2">
    <source>
        <dbReference type="ARBA" id="ARBA00022741"/>
    </source>
</evidence>
<dbReference type="Gene3D" id="1.10.510.10">
    <property type="entry name" value="Transferase(Phosphotransferase) domain 1"/>
    <property type="match status" value="1"/>
</dbReference>
<keyword evidence="9" id="KW-0723">Serine/threonine-protein kinase</keyword>
<feature type="transmembrane region" description="Helical" evidence="7">
    <location>
        <begin position="391"/>
        <end position="412"/>
    </location>
</feature>
<evidence type="ECO:0000256" key="4">
    <source>
        <dbReference type="ARBA" id="ARBA00022840"/>
    </source>
</evidence>
<accession>A0A4Q1RFD4</accession>
<feature type="region of interest" description="Disordered" evidence="6">
    <location>
        <begin position="307"/>
        <end position="370"/>
    </location>
</feature>
<dbReference type="InterPro" id="IPR045269">
    <property type="entry name" value="Atg1-like"/>
</dbReference>
<keyword evidence="10" id="KW-1185">Reference proteome</keyword>
<feature type="compositionally biased region" description="Pro residues" evidence="6">
    <location>
        <begin position="311"/>
        <end position="323"/>
    </location>
</feature>
<keyword evidence="1" id="KW-0808">Transferase</keyword>
<dbReference type="PANTHER" id="PTHR24348">
    <property type="entry name" value="SERINE/THREONINE-PROTEIN KINASE UNC-51-RELATED"/>
    <property type="match status" value="1"/>
</dbReference>
<dbReference type="InterPro" id="IPR000719">
    <property type="entry name" value="Prot_kinase_dom"/>
</dbReference>
<proteinExistence type="predicted"/>
<dbReference type="SUPFAM" id="SSF56112">
    <property type="entry name" value="Protein kinase-like (PK-like)"/>
    <property type="match status" value="1"/>
</dbReference>
<dbReference type="Proteomes" id="UP000290106">
    <property type="component" value="Unassembled WGS sequence"/>
</dbReference>
<keyword evidence="2 5" id="KW-0547">Nucleotide-binding</keyword>
<dbReference type="InterPro" id="IPR008271">
    <property type="entry name" value="Ser/Thr_kinase_AS"/>
</dbReference>
<keyword evidence="7" id="KW-1133">Transmembrane helix</keyword>
<evidence type="ECO:0000313" key="9">
    <source>
        <dbReference type="EMBL" id="RXS74306.1"/>
    </source>
</evidence>
<dbReference type="PROSITE" id="PS00107">
    <property type="entry name" value="PROTEIN_KINASE_ATP"/>
    <property type="match status" value="1"/>
</dbReference>
<keyword evidence="3 9" id="KW-0418">Kinase</keyword>
<dbReference type="InterPro" id="IPR011009">
    <property type="entry name" value="Kinase-like_dom_sf"/>
</dbReference>
<evidence type="ECO:0000256" key="7">
    <source>
        <dbReference type="SAM" id="Phobius"/>
    </source>
</evidence>
<reference evidence="9 10" key="1">
    <citation type="submission" date="2019-01" db="EMBL/GenBank/DDBJ databases">
        <title>Blautia sp. nov. KGMB01111 isolated human feces.</title>
        <authorList>
            <person name="Park J.-E."/>
            <person name="Kim J.-S."/>
            <person name="Park S.-H."/>
        </authorList>
    </citation>
    <scope>NUCLEOTIDE SEQUENCE [LARGE SCALE GENOMIC DNA]</scope>
    <source>
        <strain evidence="9 10">KGMB01111</strain>
    </source>
</reference>
<evidence type="ECO:0000256" key="5">
    <source>
        <dbReference type="PROSITE-ProRule" id="PRU10141"/>
    </source>
</evidence>
<evidence type="ECO:0000256" key="1">
    <source>
        <dbReference type="ARBA" id="ARBA00022679"/>
    </source>
</evidence>
<dbReference type="GO" id="GO:0042594">
    <property type="term" value="P:response to starvation"/>
    <property type="evidence" value="ECO:0007669"/>
    <property type="project" value="TreeGrafter"/>
</dbReference>
<organism evidence="9 10">
    <name type="scientific">Blautia faecicola</name>
    <dbReference type="NCBI Taxonomy" id="2509240"/>
    <lineage>
        <taxon>Bacteria</taxon>
        <taxon>Bacillati</taxon>
        <taxon>Bacillota</taxon>
        <taxon>Clostridia</taxon>
        <taxon>Lachnospirales</taxon>
        <taxon>Lachnospiraceae</taxon>
        <taxon>Blautia</taxon>
    </lineage>
</organism>
<dbReference type="PANTHER" id="PTHR24348:SF22">
    <property type="entry name" value="NON-SPECIFIC SERINE_THREONINE PROTEIN KINASE"/>
    <property type="match status" value="1"/>
</dbReference>
<keyword evidence="7" id="KW-0812">Transmembrane</keyword>
<dbReference type="GO" id="GO:0005776">
    <property type="term" value="C:autophagosome"/>
    <property type="evidence" value="ECO:0007669"/>
    <property type="project" value="TreeGrafter"/>
</dbReference>